<keyword evidence="1" id="KW-0449">Lipoprotein</keyword>
<dbReference type="AlphaFoldDB" id="A0A0S2DFJ6"/>
<dbReference type="EMBL" id="CP013140">
    <property type="protein sequence ID" value="ALN57267.1"/>
    <property type="molecule type" value="Genomic_DNA"/>
</dbReference>
<organism evidence="1 2">
    <name type="scientific">Lysobacter enzymogenes</name>
    <dbReference type="NCBI Taxonomy" id="69"/>
    <lineage>
        <taxon>Bacteria</taxon>
        <taxon>Pseudomonadati</taxon>
        <taxon>Pseudomonadota</taxon>
        <taxon>Gammaproteobacteria</taxon>
        <taxon>Lysobacterales</taxon>
        <taxon>Lysobacteraceae</taxon>
        <taxon>Lysobacter</taxon>
    </lineage>
</organism>
<accession>A0A0S2DFJ6</accession>
<dbReference type="Proteomes" id="UP000061569">
    <property type="component" value="Chromosome"/>
</dbReference>
<reference evidence="1 2" key="1">
    <citation type="submission" date="2015-11" db="EMBL/GenBank/DDBJ databases">
        <title>Genome sequences of Lysobacter enzymogenes strain C3 and Lysobacter antibioticus ATCC 29479.</title>
        <authorList>
            <person name="Kobayashi D.Y."/>
        </authorList>
    </citation>
    <scope>NUCLEOTIDE SEQUENCE [LARGE SCALE GENOMIC DNA]</scope>
    <source>
        <strain evidence="1 2">C3</strain>
    </source>
</reference>
<sequence>MGRGQRPFQRCLALEAALYGLAGVHMAGGCHRLGDEQASRHRTPLSLVRSDLCPSFWRRR</sequence>
<name>A0A0S2DFJ6_LYSEN</name>
<protein>
    <submittedName>
        <fullName evidence="1">Lipoprotein</fullName>
    </submittedName>
</protein>
<dbReference type="KEGG" id="lez:GLE_1916"/>
<gene>
    <name evidence="1" type="ORF">GLE_1916</name>
</gene>
<dbReference type="PROSITE" id="PS51257">
    <property type="entry name" value="PROKAR_LIPOPROTEIN"/>
    <property type="match status" value="1"/>
</dbReference>
<proteinExistence type="predicted"/>
<dbReference type="STRING" id="69.GLE_1916"/>
<evidence type="ECO:0000313" key="1">
    <source>
        <dbReference type="EMBL" id="ALN57267.1"/>
    </source>
</evidence>
<evidence type="ECO:0000313" key="2">
    <source>
        <dbReference type="Proteomes" id="UP000061569"/>
    </source>
</evidence>